<sequence>MFKERMTPEELANLTGYSRQTINKWVRKEGWATSPKPGVQGGKARLVHVNETGS</sequence>
<dbReference type="EMBL" id="LR134190">
    <property type="protein sequence ID" value="VEB56316.1"/>
    <property type="molecule type" value="Genomic_DNA"/>
</dbReference>
<dbReference type="SUPFAM" id="SSF46955">
    <property type="entry name" value="Putative DNA-binding domain"/>
    <property type="match status" value="1"/>
</dbReference>
<protein>
    <submittedName>
        <fullName evidence="1">Negative regulator</fullName>
    </submittedName>
</protein>
<organism evidence="1 2">
    <name type="scientific">Salmonella enterica I</name>
    <dbReference type="NCBI Taxonomy" id="59201"/>
    <lineage>
        <taxon>Bacteria</taxon>
        <taxon>Pseudomonadati</taxon>
        <taxon>Pseudomonadota</taxon>
        <taxon>Gammaproteobacteria</taxon>
        <taxon>Enterobacterales</taxon>
        <taxon>Enterobacteriaceae</taxon>
        <taxon>Salmonella</taxon>
    </lineage>
</organism>
<gene>
    <name evidence="1" type="primary">yfeC</name>
    <name evidence="1" type="ORF">NCTC6754_04306</name>
</gene>
<evidence type="ECO:0000313" key="1">
    <source>
        <dbReference type="EMBL" id="VEB56316.1"/>
    </source>
</evidence>
<dbReference type="Pfam" id="PF07037">
    <property type="entry name" value="YfeC-like"/>
    <property type="match status" value="1"/>
</dbReference>
<dbReference type="CDD" id="cd00093">
    <property type="entry name" value="HTH_XRE"/>
    <property type="match status" value="1"/>
</dbReference>
<dbReference type="AlphaFoldDB" id="A0A447TYM3"/>
<dbReference type="InterPro" id="IPR010749">
    <property type="entry name" value="YfeC-like"/>
</dbReference>
<reference evidence="1 2" key="1">
    <citation type="submission" date="2018-12" db="EMBL/GenBank/DDBJ databases">
        <authorList>
            <consortium name="Pathogen Informatics"/>
        </authorList>
    </citation>
    <scope>NUCLEOTIDE SEQUENCE [LARGE SCALE GENOMIC DNA]</scope>
    <source>
        <strain evidence="1 2">NCTC6754</strain>
    </source>
</reference>
<dbReference type="InterPro" id="IPR001387">
    <property type="entry name" value="Cro/C1-type_HTH"/>
</dbReference>
<accession>A0A447TYM3</accession>
<evidence type="ECO:0000313" key="2">
    <source>
        <dbReference type="Proteomes" id="UP000269208"/>
    </source>
</evidence>
<proteinExistence type="predicted"/>
<name>A0A447TYM3_SALET</name>
<dbReference type="Proteomes" id="UP000269208">
    <property type="component" value="Chromosome"/>
</dbReference>
<dbReference type="InterPro" id="IPR009061">
    <property type="entry name" value="DNA-bd_dom_put_sf"/>
</dbReference>